<evidence type="ECO:0000313" key="1">
    <source>
        <dbReference type="EMBL" id="BBY83901.1"/>
    </source>
</evidence>
<dbReference type="Gene3D" id="3.30.559.30">
    <property type="entry name" value="Nonribosomal peptide synthetase, condensation domain"/>
    <property type="match status" value="1"/>
</dbReference>
<sequence length="254" mass="27065">MGSAIRKLEMIALIDTGVTVLGGLSQFWDMWAILVRMVAPSLDTPTAQVRHTLGDFALATVSIADYDASEVVEPTRPVGVAKVSTPASSELTAELDGATEWLGLSSDEILLGALTRTIARTLGDGVVAIDVASGRGPLLDAVPLICATARQLSSTEVLGSVHRALAAGSESASSAASDVYFNHIGEVRDDAEPVQDTPSALGHILEVRVYRTDGDVHIDWWYDTSRFAQHTVTELSEQFPLALYEMTSDALPPF</sequence>
<evidence type="ECO:0008006" key="3">
    <source>
        <dbReference type="Google" id="ProtNLM"/>
    </source>
</evidence>
<protein>
    <recommendedName>
        <fullName evidence="3">Polyketide synthase</fullName>
    </recommendedName>
</protein>
<keyword evidence="2" id="KW-1185">Reference proteome</keyword>
<name>A0A7I7UT02_MYCPV</name>
<dbReference type="Proteomes" id="UP000467252">
    <property type="component" value="Chromosome"/>
</dbReference>
<proteinExistence type="predicted"/>
<gene>
    <name evidence="1" type="ORF">MPUL_50590</name>
</gene>
<dbReference type="AlphaFoldDB" id="A0A7I7UT02"/>
<organism evidence="1 2">
    <name type="scientific">Mycolicibacterium pulveris</name>
    <name type="common">Mycobacterium pulveris</name>
    <dbReference type="NCBI Taxonomy" id="36813"/>
    <lineage>
        <taxon>Bacteria</taxon>
        <taxon>Bacillati</taxon>
        <taxon>Actinomycetota</taxon>
        <taxon>Actinomycetes</taxon>
        <taxon>Mycobacteriales</taxon>
        <taxon>Mycobacteriaceae</taxon>
        <taxon>Mycolicibacterium</taxon>
    </lineage>
</organism>
<dbReference type="EMBL" id="AP022599">
    <property type="protein sequence ID" value="BBY83901.1"/>
    <property type="molecule type" value="Genomic_DNA"/>
</dbReference>
<evidence type="ECO:0000313" key="2">
    <source>
        <dbReference type="Proteomes" id="UP000467252"/>
    </source>
</evidence>
<dbReference type="SUPFAM" id="SSF52777">
    <property type="entry name" value="CoA-dependent acyltransferases"/>
    <property type="match status" value="1"/>
</dbReference>
<accession>A0A7I7UT02</accession>
<reference evidence="1 2" key="1">
    <citation type="journal article" date="2019" name="Emerg. Microbes Infect.">
        <title>Comprehensive subspecies identification of 175 nontuberculous mycobacteria species based on 7547 genomic profiles.</title>
        <authorList>
            <person name="Matsumoto Y."/>
            <person name="Kinjo T."/>
            <person name="Motooka D."/>
            <person name="Nabeya D."/>
            <person name="Jung N."/>
            <person name="Uechi K."/>
            <person name="Horii T."/>
            <person name="Iida T."/>
            <person name="Fujita J."/>
            <person name="Nakamura S."/>
        </authorList>
    </citation>
    <scope>NUCLEOTIDE SEQUENCE [LARGE SCALE GENOMIC DNA]</scope>
    <source>
        <strain evidence="1 2">JCM 6370</strain>
    </source>
</reference>